<dbReference type="VEuPathDB" id="FungiDB:FMAN_07007"/>
<evidence type="ECO:0000313" key="1">
    <source>
        <dbReference type="EMBL" id="CVK91970.1"/>
    </source>
</evidence>
<dbReference type="Proteomes" id="UP000184255">
    <property type="component" value="Unassembled WGS sequence"/>
</dbReference>
<dbReference type="Gene3D" id="2.100.10.30">
    <property type="entry name" value="Jacalin-like lectin domain"/>
    <property type="match status" value="1"/>
</dbReference>
<organism evidence="1 2">
    <name type="scientific">Fusarium mangiferae</name>
    <name type="common">Mango malformation disease fungus</name>
    <dbReference type="NCBI Taxonomy" id="192010"/>
    <lineage>
        <taxon>Eukaryota</taxon>
        <taxon>Fungi</taxon>
        <taxon>Dikarya</taxon>
        <taxon>Ascomycota</taxon>
        <taxon>Pezizomycotina</taxon>
        <taxon>Sordariomycetes</taxon>
        <taxon>Hypocreomycetidae</taxon>
        <taxon>Hypocreales</taxon>
        <taxon>Nectriaceae</taxon>
        <taxon>Fusarium</taxon>
        <taxon>Fusarium fujikuroi species complex</taxon>
    </lineage>
</organism>
<name>A0A1L7SZP4_FUSMA</name>
<dbReference type="InterPro" id="IPR036716">
    <property type="entry name" value="Pest_crys_N_sf"/>
</dbReference>
<dbReference type="AlphaFoldDB" id="A0A1L7SZP4"/>
<dbReference type="InterPro" id="IPR036404">
    <property type="entry name" value="Jacalin-like_lectin_dom_sf"/>
</dbReference>
<dbReference type="EMBL" id="FCQH01000005">
    <property type="protein sequence ID" value="CVK91970.1"/>
    <property type="molecule type" value="Genomic_DNA"/>
</dbReference>
<dbReference type="GO" id="GO:0090729">
    <property type="term" value="F:toxin activity"/>
    <property type="evidence" value="ECO:0007669"/>
    <property type="project" value="InterPro"/>
</dbReference>
<sequence length="334" mass="37349">MVCTRSDNAPEAIGRGIQHGRKWGFSADEVNFLQETFDKLTTETAAVSHAEIASRHRIFLENLMLDDSRMSNVPEETIQKWKAVHVYLATMDEHAVPAIDGSSYVTYAKTMYESGRDNIKSEWEGLSGDDIGAKHGANFRAKMQYDADMNIHVLNYADFWLYLAGKHFTEEALTNLDDEIFASRGRYDIRVNGNPWEDKPFPPVKRGSNDQITAIYAGGITNVELLQIKYGDTWGAAYGSPKPDPASTTDLDVNAGEYLYWVDVWFGQKLGCAPFWLNTKNKLREVGSSGGTKGELWFADHQVTSVYGIKYESSALSGLEGIIVGFRPLFLKSD</sequence>
<dbReference type="GeneID" id="65086270"/>
<dbReference type="SUPFAM" id="SSF51101">
    <property type="entry name" value="Mannose-binding lectins"/>
    <property type="match status" value="1"/>
</dbReference>
<reference evidence="2" key="1">
    <citation type="journal article" date="2016" name="Genome Biol. Evol.">
        <title>Comparative 'omics' of the Fusarium fujikuroi species complex highlights differences in genetic potential and metabolite synthesis.</title>
        <authorList>
            <person name="Niehaus E.-M."/>
            <person name="Muensterkoetter M."/>
            <person name="Proctor R.H."/>
            <person name="Brown D.W."/>
            <person name="Sharon A."/>
            <person name="Idan Y."/>
            <person name="Oren-Young L."/>
            <person name="Sieber C.M."/>
            <person name="Novak O."/>
            <person name="Pencik A."/>
            <person name="Tarkowska D."/>
            <person name="Hromadova K."/>
            <person name="Freeman S."/>
            <person name="Maymon M."/>
            <person name="Elazar M."/>
            <person name="Youssef S.A."/>
            <person name="El-Shabrawy E.S.M."/>
            <person name="Shalaby A.B.A."/>
            <person name="Houterman P."/>
            <person name="Brock N.L."/>
            <person name="Burkhardt I."/>
            <person name="Tsavkelova E.A."/>
            <person name="Dickschat J.S."/>
            <person name="Galuszka P."/>
            <person name="Gueldener U."/>
            <person name="Tudzynski B."/>
        </authorList>
    </citation>
    <scope>NUCLEOTIDE SEQUENCE [LARGE SCALE GENOMIC DNA]</scope>
    <source>
        <strain evidence="2">MRC7560</strain>
    </source>
</reference>
<evidence type="ECO:0000313" key="2">
    <source>
        <dbReference type="Proteomes" id="UP000184255"/>
    </source>
</evidence>
<accession>A0A1L7SZP4</accession>
<dbReference type="RefSeq" id="XP_041681230.1">
    <property type="nucleotide sequence ID" value="XM_041830581.1"/>
</dbReference>
<gene>
    <name evidence="1" type="ORF">FMAN_07007</name>
</gene>
<dbReference type="Gene3D" id="1.20.190.10">
    <property type="entry name" value="Pesticidal crystal protein, N-terminal domain"/>
    <property type="match status" value="1"/>
</dbReference>
<comment type="caution">
    <text evidence="1">The sequence shown here is derived from an EMBL/GenBank/DDBJ whole genome shotgun (WGS) entry which is preliminary data.</text>
</comment>
<proteinExistence type="predicted"/>
<protein>
    <submittedName>
        <fullName evidence="1">Uncharacterized protein</fullName>
    </submittedName>
</protein>
<keyword evidence="2" id="KW-1185">Reference proteome</keyword>